<evidence type="ECO:0000256" key="2">
    <source>
        <dbReference type="ARBA" id="ARBA00022692"/>
    </source>
</evidence>
<organism evidence="7 8">
    <name type="scientific">Lactobacillus crispatus</name>
    <dbReference type="NCBI Taxonomy" id="47770"/>
    <lineage>
        <taxon>Bacteria</taxon>
        <taxon>Bacillati</taxon>
        <taxon>Bacillota</taxon>
        <taxon>Bacilli</taxon>
        <taxon>Lactobacillales</taxon>
        <taxon>Lactobacillaceae</taxon>
        <taxon>Lactobacillus</taxon>
    </lineage>
</organism>
<comment type="subcellular location">
    <subcellularLocation>
        <location evidence="1">Membrane</location>
    </subcellularLocation>
</comment>
<protein>
    <recommendedName>
        <fullName evidence="6">LcnD-like C-terminal domain-containing protein</fullName>
    </recommendedName>
</protein>
<dbReference type="Pfam" id="PF25940">
    <property type="entry name" value="LcnD_C"/>
    <property type="match status" value="1"/>
</dbReference>
<evidence type="ECO:0000313" key="8">
    <source>
        <dbReference type="Proteomes" id="UP000231914"/>
    </source>
</evidence>
<keyword evidence="4 5" id="KW-0472">Membrane</keyword>
<comment type="caution">
    <text evidence="7">The sequence shown here is derived from an EMBL/GenBank/DDBJ whole genome shotgun (WGS) entry which is preliminary data.</text>
</comment>
<dbReference type="EMBL" id="MKXG01000150">
    <property type="protein sequence ID" value="PJZ16521.1"/>
    <property type="molecule type" value="Genomic_DNA"/>
</dbReference>
<dbReference type="InterPro" id="IPR058795">
    <property type="entry name" value="LcnD_C"/>
</dbReference>
<dbReference type="Gene3D" id="2.40.30.170">
    <property type="match status" value="1"/>
</dbReference>
<evidence type="ECO:0000259" key="6">
    <source>
        <dbReference type="Pfam" id="PF25940"/>
    </source>
</evidence>
<keyword evidence="2 5" id="KW-0812">Transmembrane</keyword>
<proteinExistence type="predicted"/>
<dbReference type="Proteomes" id="UP000231914">
    <property type="component" value="Unassembled WGS sequence"/>
</dbReference>
<reference evidence="7 8" key="1">
    <citation type="submission" date="2016-10" db="EMBL/GenBank/DDBJ databases">
        <title>WGS of isloates from the oral cavity of healthy individuals.</title>
        <authorList>
            <person name="Sharma S."/>
            <person name="Pal V.K."/>
            <person name="Patil P.B."/>
            <person name="Korpole S."/>
            <person name="Grover V."/>
        </authorList>
    </citation>
    <scope>NUCLEOTIDE SEQUENCE [LARGE SCALE GENOMIC DNA]</scope>
    <source>
        <strain evidence="7 8">DISK12</strain>
    </source>
</reference>
<feature type="non-terminal residue" evidence="7">
    <location>
        <position position="199"/>
    </location>
</feature>
<accession>A0A2M9WM78</accession>
<keyword evidence="3 5" id="KW-1133">Transmembrane helix</keyword>
<feature type="domain" description="LcnD-like C-terminal" evidence="6">
    <location>
        <begin position="98"/>
        <end position="182"/>
    </location>
</feature>
<gene>
    <name evidence="7" type="ORF">BHU41_12090</name>
</gene>
<evidence type="ECO:0000256" key="5">
    <source>
        <dbReference type="SAM" id="Phobius"/>
    </source>
</evidence>
<sequence length="199" mass="22139">MDAKEYESTEFYSYKFKNFSTMIIIPAAIFVLLLFIGSFFAVRQSTVSSVGVVEPTVVINQKNVSYDEGQVVTKHGQKWVAHVDQDSGISLMPVMKAKGKVRIVTYVPTNKISSIKKGQKLNFSVPTVDGLNSRLTGKVKEIGVYPINVNKQSMYEVISIAKVSDINVKYGMQGNATIVTGRSTYFNYFLDKVLNLSLI</sequence>
<dbReference type="AlphaFoldDB" id="A0A2M9WM78"/>
<evidence type="ECO:0000256" key="1">
    <source>
        <dbReference type="ARBA" id="ARBA00004370"/>
    </source>
</evidence>
<evidence type="ECO:0000256" key="4">
    <source>
        <dbReference type="ARBA" id="ARBA00023136"/>
    </source>
</evidence>
<name>A0A2M9WM78_9LACO</name>
<feature type="transmembrane region" description="Helical" evidence="5">
    <location>
        <begin position="21"/>
        <end position="42"/>
    </location>
</feature>
<dbReference type="RefSeq" id="WP_100732961.1">
    <property type="nucleotide sequence ID" value="NZ_MKXG01000150.1"/>
</dbReference>
<evidence type="ECO:0000256" key="3">
    <source>
        <dbReference type="ARBA" id="ARBA00022989"/>
    </source>
</evidence>
<evidence type="ECO:0000313" key="7">
    <source>
        <dbReference type="EMBL" id="PJZ16521.1"/>
    </source>
</evidence>